<comment type="caution">
    <text evidence="1">The sequence shown here is derived from an EMBL/GenBank/DDBJ whole genome shotgun (WGS) entry which is preliminary data.</text>
</comment>
<gene>
    <name evidence="1" type="ORF">FHR70_002013</name>
</gene>
<sequence length="45" mass="4994">MARKNRVALYGRLGLILMAFALIGGVVAEPLLRPLWSSRLTLAER</sequence>
<evidence type="ECO:0000313" key="1">
    <source>
        <dbReference type="EMBL" id="MBB3018959.1"/>
    </source>
</evidence>
<accession>A0A7W4VKM7</accession>
<evidence type="ECO:0000313" key="2">
    <source>
        <dbReference type="Proteomes" id="UP000532010"/>
    </source>
</evidence>
<keyword evidence="2" id="KW-1185">Reference proteome</keyword>
<dbReference type="AlphaFoldDB" id="A0A7W4VKM7"/>
<organism evidence="1 2">
    <name type="scientific">Microvirga lupini</name>
    <dbReference type="NCBI Taxonomy" id="420324"/>
    <lineage>
        <taxon>Bacteria</taxon>
        <taxon>Pseudomonadati</taxon>
        <taxon>Pseudomonadota</taxon>
        <taxon>Alphaproteobacteria</taxon>
        <taxon>Hyphomicrobiales</taxon>
        <taxon>Methylobacteriaceae</taxon>
        <taxon>Microvirga</taxon>
    </lineage>
</organism>
<protein>
    <submittedName>
        <fullName evidence="1">Uncharacterized protein</fullName>
    </submittedName>
</protein>
<dbReference type="EMBL" id="JACHWB010000002">
    <property type="protein sequence ID" value="MBB3018959.1"/>
    <property type="molecule type" value="Genomic_DNA"/>
</dbReference>
<name>A0A7W4VKM7_9HYPH</name>
<reference evidence="1 2" key="1">
    <citation type="submission" date="2020-08" db="EMBL/GenBank/DDBJ databases">
        <title>The Agave Microbiome: Exploring the role of microbial communities in plant adaptations to desert environments.</title>
        <authorList>
            <person name="Partida-Martinez L.P."/>
        </authorList>
    </citation>
    <scope>NUCLEOTIDE SEQUENCE [LARGE SCALE GENOMIC DNA]</scope>
    <source>
        <strain evidence="1 2">AT3.9</strain>
    </source>
</reference>
<dbReference type="Proteomes" id="UP000532010">
    <property type="component" value="Unassembled WGS sequence"/>
</dbReference>
<proteinExistence type="predicted"/>
<dbReference type="RefSeq" id="WP_183449594.1">
    <property type="nucleotide sequence ID" value="NZ_JACHWB010000002.1"/>
</dbReference>